<evidence type="ECO:0000313" key="2">
    <source>
        <dbReference type="Proteomes" id="UP001387215"/>
    </source>
</evidence>
<sequence>MSKFKVEIATGSDGSIAFDVPLRITKRGYRKLVQLVGPEAAERPWDAQPTALQRALGRAERWRRMLESGEATSINDLAAREGTDFSYIARLLNLTTMAPQLVAAILEDTLPSGTTVNDLAINPPLLWTEQVSRLELNRGPLRNQRLSSPKTV</sequence>
<dbReference type="EMBL" id="JBANDL010000002">
    <property type="protein sequence ID" value="MEI2453132.1"/>
    <property type="molecule type" value="Genomic_DNA"/>
</dbReference>
<dbReference type="RefSeq" id="WP_064746973.1">
    <property type="nucleotide sequence ID" value="NZ_JBANDL010000002.1"/>
</dbReference>
<organism evidence="1 2">
    <name type="scientific">Lysobacter firmicutimachus</name>
    <dbReference type="NCBI Taxonomy" id="1792846"/>
    <lineage>
        <taxon>Bacteria</taxon>
        <taxon>Pseudomonadati</taxon>
        <taxon>Pseudomonadota</taxon>
        <taxon>Gammaproteobacteria</taxon>
        <taxon>Lysobacterales</taxon>
        <taxon>Lysobacteraceae</taxon>
        <taxon>Lysobacter</taxon>
    </lineage>
</organism>
<protein>
    <submittedName>
        <fullName evidence="1">LacI family transcriptional regulator</fullName>
    </submittedName>
</protein>
<keyword evidence="2" id="KW-1185">Reference proteome</keyword>
<dbReference type="Proteomes" id="UP001387215">
    <property type="component" value="Unassembled WGS sequence"/>
</dbReference>
<proteinExistence type="predicted"/>
<dbReference type="SUPFAM" id="SSF109709">
    <property type="entry name" value="KorB DNA-binding domain-like"/>
    <property type="match status" value="1"/>
</dbReference>
<comment type="caution">
    <text evidence="1">The sequence shown here is derived from an EMBL/GenBank/DDBJ whole genome shotgun (WGS) entry which is preliminary data.</text>
</comment>
<name>A0ABU8CWI5_9GAMM</name>
<accession>A0ABU8CWI5</accession>
<gene>
    <name evidence="1" type="ORF">V2J18_00415</name>
</gene>
<evidence type="ECO:0000313" key="1">
    <source>
        <dbReference type="EMBL" id="MEI2453132.1"/>
    </source>
</evidence>
<reference evidence="1 2" key="1">
    <citation type="submission" date="2024-02" db="EMBL/GenBank/DDBJ databases">
        <title>Lysobacter Genome Sequencing and Mining.</title>
        <authorList>
            <person name="Bierman J."/>
            <person name="Walker M.C."/>
        </authorList>
    </citation>
    <scope>NUCLEOTIDE SEQUENCE [LARGE SCALE GENOMIC DNA]</scope>
    <source>
        <strain evidence="1 2">PB6250</strain>
    </source>
</reference>